<reference evidence="2" key="1">
    <citation type="submission" date="2020-04" db="EMBL/GenBank/DDBJ databases">
        <authorList>
            <person name="Chiriac C."/>
            <person name="Salcher M."/>
            <person name="Ghai R."/>
            <person name="Kavagutti S V."/>
        </authorList>
    </citation>
    <scope>NUCLEOTIDE SEQUENCE</scope>
</reference>
<protein>
    <submittedName>
        <fullName evidence="2">Uncharacterized protein</fullName>
    </submittedName>
</protein>
<evidence type="ECO:0000313" key="2">
    <source>
        <dbReference type="EMBL" id="CAB4139845.1"/>
    </source>
</evidence>
<gene>
    <name evidence="2" type="ORF">UFOVP353_55</name>
</gene>
<dbReference type="EMBL" id="LR796367">
    <property type="protein sequence ID" value="CAB4139845.1"/>
    <property type="molecule type" value="Genomic_DNA"/>
</dbReference>
<proteinExistence type="predicted"/>
<accession>A0A6J5LZ61</accession>
<sequence>MARNGSGVYSAPTNNWNPPVAGQEMDATDWQETLDDIEVALSASIASDGQTTTSARIPFATGVSAMLGATTGVGYSFTSDPNTGFYSPAADKVGIVAGGTEQLRIESALVAPIANNTVDLGSTTNRFKDGYFAGNITGTLTTAAQTNITSVGTLTGGTWNANVIGAQYGGTGRASHTAYAVVCGGTTSTSAQQSVASVGTSGHVLTSNGAGALPSFQALPTASGGWVPIKTVTASASATVDFVNGSAGVVLDSTYKAYAVVISVLRPATDGSDLYIRTSSNGGVSFDTGGSDYNYAATGLNSNGTNINGQGNNTYAFVCGFLGNDTGESTSAVIYFFSPSSTLKFQFSGQTAFTNALGYTSTNSFVGSRLAIADVDAIRFLMSSGNITSGTFTLYGLKDA</sequence>
<evidence type="ECO:0000256" key="1">
    <source>
        <dbReference type="SAM" id="MobiDB-lite"/>
    </source>
</evidence>
<feature type="region of interest" description="Disordered" evidence="1">
    <location>
        <begin position="1"/>
        <end position="20"/>
    </location>
</feature>
<organism evidence="2">
    <name type="scientific">uncultured Caudovirales phage</name>
    <dbReference type="NCBI Taxonomy" id="2100421"/>
    <lineage>
        <taxon>Viruses</taxon>
        <taxon>Duplodnaviria</taxon>
        <taxon>Heunggongvirae</taxon>
        <taxon>Uroviricota</taxon>
        <taxon>Caudoviricetes</taxon>
        <taxon>Peduoviridae</taxon>
        <taxon>Maltschvirus</taxon>
        <taxon>Maltschvirus maltsch</taxon>
    </lineage>
</organism>
<name>A0A6J5LZ61_9CAUD</name>